<dbReference type="Proteomes" id="UP000006901">
    <property type="component" value="Chromosome"/>
</dbReference>
<gene>
    <name evidence="1" type="ordered locus">BbuZS7_0161</name>
</gene>
<dbReference type="KEGG" id="bbz:BbuZS7_0161"/>
<organism evidence="1 2">
    <name type="scientific">Borreliella burgdorferi (strain ZS7)</name>
    <name type="common">Borrelia burgdorferi</name>
    <dbReference type="NCBI Taxonomy" id="445985"/>
    <lineage>
        <taxon>Bacteria</taxon>
        <taxon>Pseudomonadati</taxon>
        <taxon>Spirochaetota</taxon>
        <taxon>Spirochaetia</taxon>
        <taxon>Spirochaetales</taxon>
        <taxon>Borreliaceae</taxon>
        <taxon>Borreliella</taxon>
    </lineage>
</organism>
<dbReference type="HOGENOM" id="CLU_203717_0_0_12"/>
<reference evidence="1 2" key="1">
    <citation type="journal article" date="2011" name="J. Bacteriol.">
        <title>Whole-genome sequences of thirteen isolates of Borrelia burgdorferi.</title>
        <authorList>
            <person name="Schutzer S.E."/>
            <person name="Fraser-Liggett C.M."/>
            <person name="Casjens S.R."/>
            <person name="Qiu W.G."/>
            <person name="Dunn J.J."/>
            <person name="Mongodin E.F."/>
            <person name="Luft B.J."/>
        </authorList>
    </citation>
    <scope>NUCLEOTIDE SEQUENCE [LARGE SCALE GENOMIC DNA]</scope>
    <source>
        <strain evidence="1 2">ZS7</strain>
    </source>
</reference>
<protein>
    <submittedName>
        <fullName evidence="1">Uncharacterized protein</fullName>
    </submittedName>
</protein>
<evidence type="ECO:0000313" key="1">
    <source>
        <dbReference type="EMBL" id="ACK74732.1"/>
    </source>
</evidence>
<accession>A0A0H3C0V1</accession>
<name>A0A0H3C0V1_BORBZ</name>
<dbReference type="SMR" id="A0A0H3C0V1"/>
<dbReference type="GeneID" id="56568058"/>
<dbReference type="AlphaFoldDB" id="A0A0H3C0V1"/>
<dbReference type="RefSeq" id="WP_002657037.1">
    <property type="nucleotide sequence ID" value="NC_011728.1"/>
</dbReference>
<sequence length="55" mass="6310">MAKISKNAQRVGSKELISRWGGKIIMKSKFENGKIKHYAECQTSKNTARKPRDLF</sequence>
<dbReference type="EMBL" id="CP001205">
    <property type="protein sequence ID" value="ACK74732.1"/>
    <property type="molecule type" value="Genomic_DNA"/>
</dbReference>
<proteinExistence type="predicted"/>
<evidence type="ECO:0000313" key="2">
    <source>
        <dbReference type="Proteomes" id="UP000006901"/>
    </source>
</evidence>